<reference evidence="1" key="1">
    <citation type="journal article" date="2020" name="Stud. Mycol.">
        <title>101 Dothideomycetes genomes: a test case for predicting lifestyles and emergence of pathogens.</title>
        <authorList>
            <person name="Haridas S."/>
            <person name="Albert R."/>
            <person name="Binder M."/>
            <person name="Bloem J."/>
            <person name="Labutti K."/>
            <person name="Salamov A."/>
            <person name="Andreopoulos B."/>
            <person name="Baker S."/>
            <person name="Barry K."/>
            <person name="Bills G."/>
            <person name="Bluhm B."/>
            <person name="Cannon C."/>
            <person name="Castanera R."/>
            <person name="Culley D."/>
            <person name="Daum C."/>
            <person name="Ezra D."/>
            <person name="Gonzalez J."/>
            <person name="Henrissat B."/>
            <person name="Kuo A."/>
            <person name="Liang C."/>
            <person name="Lipzen A."/>
            <person name="Lutzoni F."/>
            <person name="Magnuson J."/>
            <person name="Mondo S."/>
            <person name="Nolan M."/>
            <person name="Ohm R."/>
            <person name="Pangilinan J."/>
            <person name="Park H.-J."/>
            <person name="Ramirez L."/>
            <person name="Alfaro M."/>
            <person name="Sun H."/>
            <person name="Tritt A."/>
            <person name="Yoshinaga Y."/>
            <person name="Zwiers L.-H."/>
            <person name="Turgeon B."/>
            <person name="Goodwin S."/>
            <person name="Spatafora J."/>
            <person name="Crous P."/>
            <person name="Grigoriev I."/>
        </authorList>
    </citation>
    <scope>NUCLEOTIDE SEQUENCE</scope>
    <source>
        <strain evidence="1">CBS 525.71</strain>
    </source>
</reference>
<comment type="caution">
    <text evidence="1">The sequence shown here is derived from an EMBL/GenBank/DDBJ whole genome shotgun (WGS) entry which is preliminary data.</text>
</comment>
<name>A0ACB6RYI4_9PLEO</name>
<gene>
    <name evidence="1" type="ORF">BU25DRAFT_431702</name>
</gene>
<protein>
    <submittedName>
        <fullName evidence="1">Allantoate permease</fullName>
    </submittedName>
</protein>
<proteinExistence type="predicted"/>
<accession>A0ACB6RYI4</accession>
<organism evidence="1 2">
    <name type="scientific">Macroventuria anomochaeta</name>
    <dbReference type="NCBI Taxonomy" id="301207"/>
    <lineage>
        <taxon>Eukaryota</taxon>
        <taxon>Fungi</taxon>
        <taxon>Dikarya</taxon>
        <taxon>Ascomycota</taxon>
        <taxon>Pezizomycotina</taxon>
        <taxon>Dothideomycetes</taxon>
        <taxon>Pleosporomycetidae</taxon>
        <taxon>Pleosporales</taxon>
        <taxon>Pleosporineae</taxon>
        <taxon>Didymellaceae</taxon>
        <taxon>Macroventuria</taxon>
    </lineage>
</organism>
<keyword evidence="2" id="KW-1185">Reference proteome</keyword>
<dbReference type="EMBL" id="MU006718">
    <property type="protein sequence ID" value="KAF2627095.1"/>
    <property type="molecule type" value="Genomic_DNA"/>
</dbReference>
<dbReference type="Proteomes" id="UP000799754">
    <property type="component" value="Unassembled WGS sequence"/>
</dbReference>
<evidence type="ECO:0000313" key="1">
    <source>
        <dbReference type="EMBL" id="KAF2627095.1"/>
    </source>
</evidence>
<sequence length="425" mass="47346">MDVGDKSPKSDREDEIDETVETLTKAQLKRLMLKTDLVIMPLAIVCLTIAFLEKNALGYAAKYSWLDSIFYFRYLAMKFPTLWLITRFPVGTYVGICLTPWGACLCFLVLCHNFTGLATVRFITGMLEAATLLCMMLINAMWCPPDKHSLRTAFWHNTFPDYIFLIYGAFNLLLGILFFFAMPESPAKAWFFNAEEKRLAAIRLAPTQTGIESRKHLAAPITNFNSLTISGYGFGKTKTLLMATPQAAVAMVASATLTAVSMYVPKVRCFFWIFGATMYLIGAVMVHTLHFAETRNVNLAGAYLMGFYNVSWVLTLSLSSSNTGGATKKIFMGITCAVMYAVGNIIGPQFFISSQSPTHPLGIGAILVAFTLMAITGVVYCALCIFENKRRDRLYGVAQDEAAIGLQAERDDLTDRQNLNFRYTY</sequence>
<evidence type="ECO:0000313" key="2">
    <source>
        <dbReference type="Proteomes" id="UP000799754"/>
    </source>
</evidence>